<dbReference type="InterPro" id="IPR014203">
    <property type="entry name" value="Spore_V_AC"/>
</dbReference>
<feature type="transmembrane region" description="Helical" evidence="2">
    <location>
        <begin position="131"/>
        <end position="152"/>
    </location>
</feature>
<keyword evidence="4" id="KW-1185">Reference proteome</keyword>
<feature type="transmembrane region" description="Helical" evidence="2">
    <location>
        <begin position="92"/>
        <end position="111"/>
    </location>
</feature>
<dbReference type="RefSeq" id="WP_324670294.1">
    <property type="nucleotide sequence ID" value="NZ_CP141614.1"/>
</dbReference>
<reference evidence="4" key="1">
    <citation type="submission" date="2023-12" db="EMBL/GenBank/DDBJ databases">
        <title>Novel isolates from deep terrestrial aquifers shed light on the physiology and ecology of the class Limnochordia.</title>
        <authorList>
            <person name="Karnachuk O.V."/>
            <person name="Lukina A.P."/>
            <person name="Avakyan M.R."/>
            <person name="Kadnikov V."/>
            <person name="Begmatov S."/>
            <person name="Beletsky A.V."/>
            <person name="Mardanov A.V."/>
            <person name="Ravin N.V."/>
        </authorList>
    </citation>
    <scope>NUCLEOTIDE SEQUENCE [LARGE SCALE GENOMIC DNA]</scope>
    <source>
        <strain evidence="4">LN</strain>
    </source>
</reference>
<organism evidence="3 4">
    <name type="scientific">Geochorda subterranea</name>
    <dbReference type="NCBI Taxonomy" id="3109564"/>
    <lineage>
        <taxon>Bacteria</taxon>
        <taxon>Bacillati</taxon>
        <taxon>Bacillota</taxon>
        <taxon>Limnochordia</taxon>
        <taxon>Limnochordales</taxon>
        <taxon>Geochordaceae</taxon>
        <taxon>Geochorda</taxon>
    </lineage>
</organism>
<dbReference type="InterPro" id="IPR005562">
    <property type="entry name" value="SpoVA"/>
</dbReference>
<evidence type="ECO:0000256" key="1">
    <source>
        <dbReference type="SAM" id="MobiDB-lite"/>
    </source>
</evidence>
<keyword evidence="2" id="KW-1133">Transmembrane helix</keyword>
<dbReference type="PANTHER" id="PTHR38450:SF1">
    <property type="entry name" value="STAGE V SPORULATION PROTEIN AC"/>
    <property type="match status" value="1"/>
</dbReference>
<dbReference type="Pfam" id="PF03862">
    <property type="entry name" value="SpoVAC_SpoVAEB"/>
    <property type="match status" value="1"/>
</dbReference>
<protein>
    <submittedName>
        <fullName evidence="3">Stage V sporulation protein AC</fullName>
    </submittedName>
</protein>
<accession>A0ABZ1BTE5</accession>
<dbReference type="EMBL" id="CP141614">
    <property type="protein sequence ID" value="WRP15885.1"/>
    <property type="molecule type" value="Genomic_DNA"/>
</dbReference>
<name>A0ABZ1BTE5_9FIRM</name>
<gene>
    <name evidence="3" type="primary">spoVAC</name>
    <name evidence="3" type="ORF">VLY81_06970</name>
</gene>
<keyword evidence="2" id="KW-0472">Membrane</keyword>
<feature type="transmembrane region" description="Helical" evidence="2">
    <location>
        <begin position="33"/>
        <end position="55"/>
    </location>
</feature>
<feature type="region of interest" description="Disordered" evidence="1">
    <location>
        <begin position="1"/>
        <end position="20"/>
    </location>
</feature>
<dbReference type="Proteomes" id="UP001333102">
    <property type="component" value="Chromosome"/>
</dbReference>
<feature type="transmembrane region" description="Helical" evidence="2">
    <location>
        <begin position="67"/>
        <end position="85"/>
    </location>
</feature>
<dbReference type="PANTHER" id="PTHR38450">
    <property type="entry name" value="STAGE V SPORULATION PROTEIN AC-RELATED"/>
    <property type="match status" value="1"/>
</dbReference>
<evidence type="ECO:0000313" key="3">
    <source>
        <dbReference type="EMBL" id="WRP15885.1"/>
    </source>
</evidence>
<proteinExistence type="predicted"/>
<evidence type="ECO:0000313" key="4">
    <source>
        <dbReference type="Proteomes" id="UP001333102"/>
    </source>
</evidence>
<sequence length="155" mass="16385">MASQTQTQARQAQVDYQQFASRRRPRPRYLRNALLAFLTGGLIALIGQALAAWFASRGLPMDQASGRAAVTLVFLGALLTGLGVYDEIARFGGAGAAIPITGFANSITAPAMEFAREGYVFGLAARMFQVAGPVIVYGTATAVAVGLIRHLLLRG</sequence>
<evidence type="ECO:0000256" key="2">
    <source>
        <dbReference type="SAM" id="Phobius"/>
    </source>
</evidence>
<dbReference type="NCBIfam" id="TIGR02838">
    <property type="entry name" value="spore_V_AC"/>
    <property type="match status" value="1"/>
</dbReference>
<keyword evidence="2" id="KW-0812">Transmembrane</keyword>
<feature type="compositionally biased region" description="Low complexity" evidence="1">
    <location>
        <begin position="1"/>
        <end position="13"/>
    </location>
</feature>